<evidence type="ECO:0000313" key="5">
    <source>
        <dbReference type="EMBL" id="WCE72158.1"/>
    </source>
</evidence>
<dbReference type="CDD" id="cd06307">
    <property type="entry name" value="PBP1_sugar_binding"/>
    <property type="match status" value="1"/>
</dbReference>
<dbReference type="PANTHER" id="PTHR30146">
    <property type="entry name" value="LACI-RELATED TRANSCRIPTIONAL REPRESSOR"/>
    <property type="match status" value="1"/>
</dbReference>
<geneLocation type="plasmid" evidence="5 6">
    <name>unnamed2</name>
</geneLocation>
<proteinExistence type="predicted"/>
<dbReference type="PROSITE" id="PS00356">
    <property type="entry name" value="HTH_LACI_1"/>
    <property type="match status" value="1"/>
</dbReference>
<dbReference type="PROSITE" id="PS50932">
    <property type="entry name" value="HTH_LACI_2"/>
    <property type="match status" value="1"/>
</dbReference>
<protein>
    <submittedName>
        <fullName evidence="5">LacI family DNA-binding transcriptional regulator</fullName>
    </submittedName>
</protein>
<keyword evidence="3" id="KW-0804">Transcription</keyword>
<gene>
    <name evidence="5" type="ORF">PL336_17890</name>
</gene>
<dbReference type="SUPFAM" id="SSF47413">
    <property type="entry name" value="lambda repressor-like DNA-binding domains"/>
    <property type="match status" value="1"/>
</dbReference>
<keyword evidence="2 5" id="KW-0238">DNA-binding</keyword>
<dbReference type="Gene3D" id="3.40.50.2300">
    <property type="match status" value="2"/>
</dbReference>
<dbReference type="AlphaFoldDB" id="A0AAX3LTY4"/>
<keyword evidence="5" id="KW-0614">Plasmid</keyword>
<evidence type="ECO:0000256" key="2">
    <source>
        <dbReference type="ARBA" id="ARBA00023125"/>
    </source>
</evidence>
<dbReference type="Pfam" id="PF13407">
    <property type="entry name" value="Peripla_BP_4"/>
    <property type="match status" value="1"/>
</dbReference>
<dbReference type="SMART" id="SM00354">
    <property type="entry name" value="HTH_LACI"/>
    <property type="match status" value="1"/>
</dbReference>
<dbReference type="PANTHER" id="PTHR30146:SF152">
    <property type="entry name" value="TRANSCRIPTIONAL REGULATORY PROTEIN"/>
    <property type="match status" value="1"/>
</dbReference>
<dbReference type="GO" id="GO:0000976">
    <property type="term" value="F:transcription cis-regulatory region binding"/>
    <property type="evidence" value="ECO:0007669"/>
    <property type="project" value="TreeGrafter"/>
</dbReference>
<organism evidence="5 6">
    <name type="scientific">Sulfitobacter faviae</name>
    <dbReference type="NCBI Taxonomy" id="1775881"/>
    <lineage>
        <taxon>Bacteria</taxon>
        <taxon>Pseudomonadati</taxon>
        <taxon>Pseudomonadota</taxon>
        <taxon>Alphaproteobacteria</taxon>
        <taxon>Rhodobacterales</taxon>
        <taxon>Roseobacteraceae</taxon>
        <taxon>Sulfitobacter</taxon>
    </lineage>
</organism>
<feature type="domain" description="HTH lacI-type" evidence="4">
    <location>
        <begin position="4"/>
        <end position="58"/>
    </location>
</feature>
<dbReference type="Pfam" id="PF00356">
    <property type="entry name" value="LacI"/>
    <property type="match status" value="1"/>
</dbReference>
<dbReference type="SUPFAM" id="SSF53822">
    <property type="entry name" value="Periplasmic binding protein-like I"/>
    <property type="match status" value="1"/>
</dbReference>
<sequence length="353" mass="37932">MTSPTLSDVARAAGVSYATADRVINNRGNVAEKSIAKVREAVAALGYVRNVAAANLSRGRVYRLAFLIPRGSNAFFNRIRQHIDHTAAHQATERVSAEVIEVAAFAVEGLQDSISDLLERDFDGVAIVGLQSAALEAPLAALRDKGVAVVGLVSDLPQAARAAYIGIDNIAAGRTAGRMVGLAHGGQGGRVQTFAGSLDARDHAERLTGFREVLQADFPQVELLDPIMTKDDAQVLNAQTRQALDQTELTALYNVGAGNSGLVAALQEGKGERPFCVVHELVAHSRQALLDRHIDLVIDQRPDVEINRAFTVLRALIDQKELPPMPDLVPTIYVRDNLPADTLTDKMKAKIDD</sequence>
<dbReference type="Gene3D" id="1.10.260.40">
    <property type="entry name" value="lambda repressor-like DNA-binding domains"/>
    <property type="match status" value="1"/>
</dbReference>
<dbReference type="EMBL" id="CP116425">
    <property type="protein sequence ID" value="WCE72158.1"/>
    <property type="molecule type" value="Genomic_DNA"/>
</dbReference>
<dbReference type="InterPro" id="IPR010982">
    <property type="entry name" value="Lambda_DNA-bd_dom_sf"/>
</dbReference>
<accession>A0AAX3LTY4</accession>
<dbReference type="InterPro" id="IPR000843">
    <property type="entry name" value="HTH_LacI"/>
</dbReference>
<dbReference type="InterPro" id="IPR028082">
    <property type="entry name" value="Peripla_BP_I"/>
</dbReference>
<dbReference type="GO" id="GO:0003700">
    <property type="term" value="F:DNA-binding transcription factor activity"/>
    <property type="evidence" value="ECO:0007669"/>
    <property type="project" value="TreeGrafter"/>
</dbReference>
<dbReference type="Proteomes" id="UP001210770">
    <property type="component" value="Plasmid unnamed2"/>
</dbReference>
<dbReference type="RefSeq" id="WP_271690200.1">
    <property type="nucleotide sequence ID" value="NZ_CP116425.1"/>
</dbReference>
<dbReference type="InterPro" id="IPR025997">
    <property type="entry name" value="SBP_2_dom"/>
</dbReference>
<evidence type="ECO:0000256" key="1">
    <source>
        <dbReference type="ARBA" id="ARBA00023015"/>
    </source>
</evidence>
<reference evidence="5" key="1">
    <citation type="submission" date="2023-01" db="EMBL/GenBank/DDBJ databases">
        <title>Comparative genomic analysis of cold water coral derived Sulfitobacter faviae: insights into their metabolism and habitat adaptation.</title>
        <authorList>
            <person name="Guo Y."/>
            <person name="Lin S."/>
            <person name="Huang Z."/>
            <person name="Tang K."/>
            <person name="Wang X."/>
        </authorList>
    </citation>
    <scope>NUCLEOTIDE SEQUENCE</scope>
    <source>
        <strain evidence="5">SCSIO W_1865</strain>
        <plasmid evidence="5">unnamed2</plasmid>
    </source>
</reference>
<name>A0AAX3LTY4_9RHOB</name>
<dbReference type="CDD" id="cd01392">
    <property type="entry name" value="HTH_LacI"/>
    <property type="match status" value="1"/>
</dbReference>
<evidence type="ECO:0000259" key="4">
    <source>
        <dbReference type="PROSITE" id="PS50932"/>
    </source>
</evidence>
<evidence type="ECO:0000256" key="3">
    <source>
        <dbReference type="ARBA" id="ARBA00023163"/>
    </source>
</evidence>
<evidence type="ECO:0000313" key="6">
    <source>
        <dbReference type="Proteomes" id="UP001210770"/>
    </source>
</evidence>
<keyword evidence="1" id="KW-0805">Transcription regulation</keyword>